<protein>
    <recommendedName>
        <fullName evidence="1">SHOCT-like domain-containing protein</fullName>
    </recommendedName>
</protein>
<dbReference type="AlphaFoldDB" id="A0A645AM29"/>
<comment type="caution">
    <text evidence="2">The sequence shown here is derived from an EMBL/GenBank/DDBJ whole genome shotgun (WGS) entry which is preliminary data.</text>
</comment>
<dbReference type="InterPro" id="IPR046749">
    <property type="entry name" value="SHOCT_2"/>
</dbReference>
<evidence type="ECO:0000259" key="1">
    <source>
        <dbReference type="Pfam" id="PF20612"/>
    </source>
</evidence>
<dbReference type="EMBL" id="VSSQ01014731">
    <property type="protein sequence ID" value="MPM54285.1"/>
    <property type="molecule type" value="Genomic_DNA"/>
</dbReference>
<feature type="domain" description="SHOCT-like" evidence="1">
    <location>
        <begin position="15"/>
        <end position="66"/>
    </location>
</feature>
<reference evidence="2" key="1">
    <citation type="submission" date="2019-08" db="EMBL/GenBank/DDBJ databases">
        <authorList>
            <person name="Kucharzyk K."/>
            <person name="Murdoch R.W."/>
            <person name="Higgins S."/>
            <person name="Loffler F."/>
        </authorList>
    </citation>
    <scope>NUCLEOTIDE SEQUENCE</scope>
</reference>
<gene>
    <name evidence="2" type="ORF">SDC9_101063</name>
</gene>
<evidence type="ECO:0000313" key="2">
    <source>
        <dbReference type="EMBL" id="MPM54285.1"/>
    </source>
</evidence>
<proteinExistence type="predicted"/>
<name>A0A645AM29_9ZZZZ</name>
<sequence>MAAIFAIVLERRTRMTNEQFEREMRYRVSMAAANSMLRKRLINQAEYDGFNRLMAEKHRPPIGDLLLKSSVDMHRESS</sequence>
<accession>A0A645AM29</accession>
<organism evidence="2">
    <name type="scientific">bioreactor metagenome</name>
    <dbReference type="NCBI Taxonomy" id="1076179"/>
    <lineage>
        <taxon>unclassified sequences</taxon>
        <taxon>metagenomes</taxon>
        <taxon>ecological metagenomes</taxon>
    </lineage>
</organism>
<dbReference type="Pfam" id="PF20612">
    <property type="entry name" value="SHOCT_2"/>
    <property type="match status" value="1"/>
</dbReference>